<gene>
    <name evidence="25" type="ORF">BDZ94DRAFT_425489</name>
</gene>
<evidence type="ECO:0000256" key="12">
    <source>
        <dbReference type="ARBA" id="ARBA00023004"/>
    </source>
</evidence>
<dbReference type="PROSITE" id="PS50255">
    <property type="entry name" value="CYTOCHROME_B5_2"/>
    <property type="match status" value="1"/>
</dbReference>
<evidence type="ECO:0000256" key="1">
    <source>
        <dbReference type="ARBA" id="ARBA00001917"/>
    </source>
</evidence>
<dbReference type="AlphaFoldDB" id="A0A9P5Y9Y1"/>
<dbReference type="Gene3D" id="3.20.20.70">
    <property type="entry name" value="Aldolase class I"/>
    <property type="match status" value="1"/>
</dbReference>
<accession>A0A9P5Y9Y1</accession>
<dbReference type="InterPro" id="IPR036400">
    <property type="entry name" value="Cyt_B5-like_heme/steroid_sf"/>
</dbReference>
<dbReference type="Pfam" id="PF00173">
    <property type="entry name" value="Cyt-b5"/>
    <property type="match status" value="1"/>
</dbReference>
<keyword evidence="12 22" id="KW-0408">Iron</keyword>
<evidence type="ECO:0000256" key="4">
    <source>
        <dbReference type="ARBA" id="ARBA00011881"/>
    </source>
</evidence>
<dbReference type="Pfam" id="PF01070">
    <property type="entry name" value="FMN_dh"/>
    <property type="match status" value="1"/>
</dbReference>
<dbReference type="SUPFAM" id="SSF51395">
    <property type="entry name" value="FMN-linked oxidoreductases"/>
    <property type="match status" value="1"/>
</dbReference>
<dbReference type="PANTHER" id="PTHR10578:SF148">
    <property type="entry name" value="L-LACTATE DEHYDROGENASE (CYTOCHROME)"/>
    <property type="match status" value="1"/>
</dbReference>
<evidence type="ECO:0000256" key="22">
    <source>
        <dbReference type="RuleBase" id="RU362121"/>
    </source>
</evidence>
<dbReference type="GO" id="GO:0046872">
    <property type="term" value="F:metal ion binding"/>
    <property type="evidence" value="ECO:0007669"/>
    <property type="project" value="UniProtKB-UniRule"/>
</dbReference>
<evidence type="ECO:0000259" key="24">
    <source>
        <dbReference type="PROSITE" id="PS51349"/>
    </source>
</evidence>
<evidence type="ECO:0000256" key="21">
    <source>
        <dbReference type="ARBA" id="ARBA00078938"/>
    </source>
</evidence>
<feature type="domain" description="FMN hydroxy acid dehydrogenase" evidence="24">
    <location>
        <begin position="104"/>
        <end position="469"/>
    </location>
</feature>
<comment type="subcellular location">
    <subcellularLocation>
        <location evidence="3">Mitochondrion intermembrane space</location>
    </subcellularLocation>
</comment>
<keyword evidence="6 22" id="KW-0349">Heme</keyword>
<dbReference type="PROSITE" id="PS00557">
    <property type="entry name" value="FMN_HYDROXY_ACID_DH_1"/>
    <property type="match status" value="1"/>
</dbReference>
<name>A0A9P5Y9Y1_9AGAR</name>
<dbReference type="InterPro" id="IPR037396">
    <property type="entry name" value="FMN_HAD"/>
</dbReference>
<dbReference type="InterPro" id="IPR013785">
    <property type="entry name" value="Aldolase_TIM"/>
</dbReference>
<sequence>MSLISAATVSQHASRDSCWIIVHGKVYDVTDFLDDHPGGSKIILKYAGTDATEAYDPIHPPDAIKTNLPTQKHIGEIDPSTVAKVVKKVTDADRKRQALLDARPPLDEILNLHDFEAVARSVLPDKAWAYYSSASDDEITIRENRAAFQRIWFRPRILRDVTSVDWSCTILGQKSSLPLYISATALGKLGHPDGELNLTRAAGKHGVIQMIPTLASCSFDQIVDAAVPGQPLFLQLYVNRNREITKNYVQHAERRGVKALFITVDAPQLGRREKDMRMKFVGDDAGAKVQEGQSGVKKDQGVARAISSFIDPSLSWKDIPWFRSITNMSIILKGVATPEDAIMALEAGVQGIVLSNHGGRQLDTSRSGLENLVDIVAALKTRGPWPNPNFSVFVDGGVRRASDVLKALALGASAVGVGRGFLYAFSSYGQEGVERAIQIFRDEIEMNMRLLGARNLSEVVPEMVDASALHSHATITPRDSLYDQTYQPLRLAQPKTRL</sequence>
<keyword evidence="5" id="KW-0813">Transport</keyword>
<comment type="caution">
    <text evidence="25">The sequence shown here is derived from an EMBL/GenBank/DDBJ whole genome shotgun (WGS) entry which is preliminary data.</text>
</comment>
<evidence type="ECO:0000256" key="16">
    <source>
        <dbReference type="ARBA" id="ARBA00061589"/>
    </source>
</evidence>
<evidence type="ECO:0000256" key="6">
    <source>
        <dbReference type="ARBA" id="ARBA00022617"/>
    </source>
</evidence>
<comment type="similarity">
    <text evidence="16">In the N-terminal section; belongs to the cytochrome b5 family.</text>
</comment>
<dbReference type="GO" id="GO:0004460">
    <property type="term" value="F:L-lactate dehydrogenase (cytochrome) activity"/>
    <property type="evidence" value="ECO:0007669"/>
    <property type="project" value="UniProtKB-EC"/>
</dbReference>
<dbReference type="EC" id="1.1.2.3" evidence="17"/>
<comment type="cofactor">
    <cofactor evidence="1">
        <name>FMN</name>
        <dbReference type="ChEBI" id="CHEBI:58210"/>
    </cofactor>
</comment>
<protein>
    <recommendedName>
        <fullName evidence="18">L-lactate dehydrogenase (cytochrome)</fullName>
        <ecNumber evidence="17">1.1.2.3</ecNumber>
    </recommendedName>
    <alternativeName>
        <fullName evidence="20">Cytochrome b2</fullName>
    </alternativeName>
    <alternativeName>
        <fullName evidence="19">Flavocytochrome b2</fullName>
    </alternativeName>
    <alternativeName>
        <fullName evidence="21">L-lactate ferricytochrome c oxidoreductase</fullName>
    </alternativeName>
</protein>
<dbReference type="PROSITE" id="PS51349">
    <property type="entry name" value="FMN_HYDROXY_ACID_DH_2"/>
    <property type="match status" value="1"/>
</dbReference>
<evidence type="ECO:0000259" key="23">
    <source>
        <dbReference type="PROSITE" id="PS50255"/>
    </source>
</evidence>
<dbReference type="PRINTS" id="PR00363">
    <property type="entry name" value="CYTOCHROMEB5"/>
</dbReference>
<dbReference type="FunFam" id="3.20.20.70:FF:000062">
    <property type="entry name" value="Cytochrome b2, mitochondrial, putative"/>
    <property type="match status" value="1"/>
</dbReference>
<feature type="domain" description="Cytochrome b5 heme-binding" evidence="23">
    <location>
        <begin position="1"/>
        <end position="78"/>
    </location>
</feature>
<keyword evidence="7" id="KW-0285">Flavoprotein</keyword>
<dbReference type="CDD" id="cd02922">
    <property type="entry name" value="FCB2_FMN"/>
    <property type="match status" value="1"/>
</dbReference>
<evidence type="ECO:0000256" key="19">
    <source>
        <dbReference type="ARBA" id="ARBA00075949"/>
    </source>
</evidence>
<dbReference type="FunFam" id="3.10.120.10:FF:000009">
    <property type="entry name" value="Cytochrome b2, mitochondrial, putative"/>
    <property type="match status" value="1"/>
</dbReference>
<comment type="catalytic activity">
    <reaction evidence="14">
        <text>(S)-lactate + 2 Fe(III)-[cytochrome c] = 2 Fe(II)-[cytochrome c] + pyruvate + 2 H(+)</text>
        <dbReference type="Rhea" id="RHEA:19909"/>
        <dbReference type="Rhea" id="RHEA-COMP:10350"/>
        <dbReference type="Rhea" id="RHEA-COMP:14399"/>
        <dbReference type="ChEBI" id="CHEBI:15361"/>
        <dbReference type="ChEBI" id="CHEBI:15378"/>
        <dbReference type="ChEBI" id="CHEBI:16651"/>
        <dbReference type="ChEBI" id="CHEBI:29033"/>
        <dbReference type="ChEBI" id="CHEBI:29034"/>
        <dbReference type="EC" id="1.1.2.3"/>
    </reaction>
    <physiologicalReaction direction="left-to-right" evidence="14">
        <dbReference type="Rhea" id="RHEA:19910"/>
    </physiologicalReaction>
</comment>
<dbReference type="GO" id="GO:0005758">
    <property type="term" value="C:mitochondrial intermembrane space"/>
    <property type="evidence" value="ECO:0007669"/>
    <property type="project" value="UniProtKB-SubCell"/>
</dbReference>
<evidence type="ECO:0000256" key="5">
    <source>
        <dbReference type="ARBA" id="ARBA00022448"/>
    </source>
</evidence>
<comment type="cofactor">
    <cofactor evidence="2">
        <name>heme b</name>
        <dbReference type="ChEBI" id="CHEBI:60344"/>
    </cofactor>
</comment>
<evidence type="ECO:0000256" key="17">
    <source>
        <dbReference type="ARBA" id="ARBA00066458"/>
    </source>
</evidence>
<dbReference type="EMBL" id="MU150250">
    <property type="protein sequence ID" value="KAF9464968.1"/>
    <property type="molecule type" value="Genomic_DNA"/>
</dbReference>
<evidence type="ECO:0000313" key="26">
    <source>
        <dbReference type="Proteomes" id="UP000807353"/>
    </source>
</evidence>
<evidence type="ECO:0000313" key="25">
    <source>
        <dbReference type="EMBL" id="KAF9464968.1"/>
    </source>
</evidence>
<evidence type="ECO:0000256" key="3">
    <source>
        <dbReference type="ARBA" id="ARBA00004569"/>
    </source>
</evidence>
<comment type="similarity">
    <text evidence="22">Belongs to the cytochrome b5 family.</text>
</comment>
<dbReference type="SUPFAM" id="SSF55856">
    <property type="entry name" value="Cytochrome b5-like heme/steroid binding domain"/>
    <property type="match status" value="1"/>
</dbReference>
<dbReference type="InterPro" id="IPR001199">
    <property type="entry name" value="Cyt_B5-like_heme/steroid-bd"/>
</dbReference>
<evidence type="ECO:0000256" key="14">
    <source>
        <dbReference type="ARBA" id="ARBA00052399"/>
    </source>
</evidence>
<dbReference type="Proteomes" id="UP000807353">
    <property type="component" value="Unassembled WGS sequence"/>
</dbReference>
<evidence type="ECO:0000256" key="18">
    <source>
        <dbReference type="ARBA" id="ARBA00068515"/>
    </source>
</evidence>
<proteinExistence type="inferred from homology"/>
<dbReference type="PROSITE" id="PS00191">
    <property type="entry name" value="CYTOCHROME_B5_1"/>
    <property type="match status" value="1"/>
</dbReference>
<dbReference type="GO" id="GO:0020037">
    <property type="term" value="F:heme binding"/>
    <property type="evidence" value="ECO:0007669"/>
    <property type="project" value="UniProtKB-UniRule"/>
</dbReference>
<evidence type="ECO:0000256" key="15">
    <source>
        <dbReference type="ARBA" id="ARBA00061137"/>
    </source>
</evidence>
<dbReference type="SMART" id="SM01117">
    <property type="entry name" value="Cyt-b5"/>
    <property type="match status" value="1"/>
</dbReference>
<evidence type="ECO:0000256" key="7">
    <source>
        <dbReference type="ARBA" id="ARBA00022630"/>
    </source>
</evidence>
<evidence type="ECO:0000256" key="8">
    <source>
        <dbReference type="ARBA" id="ARBA00022643"/>
    </source>
</evidence>
<evidence type="ECO:0000256" key="20">
    <source>
        <dbReference type="ARBA" id="ARBA00078774"/>
    </source>
</evidence>
<evidence type="ECO:0000256" key="13">
    <source>
        <dbReference type="ARBA" id="ARBA00023128"/>
    </source>
</evidence>
<dbReference type="InterPro" id="IPR037458">
    <property type="entry name" value="L-MDH/L-LDH_FMN-bd"/>
</dbReference>
<dbReference type="OrthoDB" id="1925334at2759"/>
<evidence type="ECO:0000256" key="11">
    <source>
        <dbReference type="ARBA" id="ARBA00023002"/>
    </source>
</evidence>
<dbReference type="InterPro" id="IPR008259">
    <property type="entry name" value="FMN_hydac_DH_AS"/>
</dbReference>
<keyword evidence="8" id="KW-0288">FMN</keyword>
<comment type="subunit">
    <text evidence="4">Homotetramer.</text>
</comment>
<comment type="similarity">
    <text evidence="15">In the C-terminal section; belongs to the FMN-dependent alpha-hydroxy acid dehydrogenase family.</text>
</comment>
<evidence type="ECO:0000256" key="10">
    <source>
        <dbReference type="ARBA" id="ARBA00022946"/>
    </source>
</evidence>
<organism evidence="25 26">
    <name type="scientific">Collybia nuda</name>
    <dbReference type="NCBI Taxonomy" id="64659"/>
    <lineage>
        <taxon>Eukaryota</taxon>
        <taxon>Fungi</taxon>
        <taxon>Dikarya</taxon>
        <taxon>Basidiomycota</taxon>
        <taxon>Agaricomycotina</taxon>
        <taxon>Agaricomycetes</taxon>
        <taxon>Agaricomycetidae</taxon>
        <taxon>Agaricales</taxon>
        <taxon>Tricholomatineae</taxon>
        <taxon>Clitocybaceae</taxon>
        <taxon>Collybia</taxon>
    </lineage>
</organism>
<keyword evidence="9 22" id="KW-0479">Metal-binding</keyword>
<dbReference type="InterPro" id="IPR018506">
    <property type="entry name" value="Cyt_B5_heme-BS"/>
</dbReference>
<evidence type="ECO:0000256" key="9">
    <source>
        <dbReference type="ARBA" id="ARBA00022723"/>
    </source>
</evidence>
<dbReference type="InterPro" id="IPR000262">
    <property type="entry name" value="FMN-dep_DH"/>
</dbReference>
<keyword evidence="26" id="KW-1185">Reference proteome</keyword>
<keyword evidence="11" id="KW-0560">Oxidoreductase</keyword>
<dbReference type="Gene3D" id="3.10.120.10">
    <property type="entry name" value="Cytochrome b5-like heme/steroid binding domain"/>
    <property type="match status" value="1"/>
</dbReference>
<evidence type="ECO:0000256" key="2">
    <source>
        <dbReference type="ARBA" id="ARBA00001970"/>
    </source>
</evidence>
<reference evidence="25" key="1">
    <citation type="submission" date="2020-11" db="EMBL/GenBank/DDBJ databases">
        <authorList>
            <consortium name="DOE Joint Genome Institute"/>
            <person name="Ahrendt S."/>
            <person name="Riley R."/>
            <person name="Andreopoulos W."/>
            <person name="Labutti K."/>
            <person name="Pangilinan J."/>
            <person name="Ruiz-Duenas F.J."/>
            <person name="Barrasa J.M."/>
            <person name="Sanchez-Garcia M."/>
            <person name="Camarero S."/>
            <person name="Miyauchi S."/>
            <person name="Serrano A."/>
            <person name="Linde D."/>
            <person name="Babiker R."/>
            <person name="Drula E."/>
            <person name="Ayuso-Fernandez I."/>
            <person name="Pacheco R."/>
            <person name="Padilla G."/>
            <person name="Ferreira P."/>
            <person name="Barriuso J."/>
            <person name="Kellner H."/>
            <person name="Castanera R."/>
            <person name="Alfaro M."/>
            <person name="Ramirez L."/>
            <person name="Pisabarro A.G."/>
            <person name="Kuo A."/>
            <person name="Tritt A."/>
            <person name="Lipzen A."/>
            <person name="He G."/>
            <person name="Yan M."/>
            <person name="Ng V."/>
            <person name="Cullen D."/>
            <person name="Martin F."/>
            <person name="Rosso M.-N."/>
            <person name="Henrissat B."/>
            <person name="Hibbett D."/>
            <person name="Martinez A.T."/>
            <person name="Grigoriev I.V."/>
        </authorList>
    </citation>
    <scope>NUCLEOTIDE SEQUENCE</scope>
    <source>
        <strain evidence="25">CBS 247.69</strain>
    </source>
</reference>
<keyword evidence="13" id="KW-0496">Mitochondrion</keyword>
<dbReference type="PANTHER" id="PTHR10578">
    <property type="entry name" value="S -2-HYDROXY-ACID OXIDASE-RELATED"/>
    <property type="match status" value="1"/>
</dbReference>
<dbReference type="GO" id="GO:0006089">
    <property type="term" value="P:lactate metabolic process"/>
    <property type="evidence" value="ECO:0007669"/>
    <property type="project" value="TreeGrafter"/>
</dbReference>
<keyword evidence="10" id="KW-0809">Transit peptide</keyword>